<sequence length="507" mass="58276">MVFLVQHADYTAVSDLTSIKVMLKDKKLQPIMTEFDENGANFTMEDLMSTDIFLTTNATNLQNETDFYPEEDYIYDKIYIRVIFMSVYTIVFCLCFFGVLNENGNFTYSQADEKLLFFGRTFSDADRGAICWSGNLLVILVVTLSRRLRSITNFFLANLAVADFCVAIFCVYQNLLIYIVDSWMLGEFLCKMYLFIQSLSNTASIFILVIICIERYFAIIYPITCKQILTPRRLRLIIFGVWVTCILYNSPKFYLGKAITVPRKNSTETICAFDRRKYNSELFDITHFVLFYNIPLIIMSLLYSRIAICLWNSSQQLKKQLNASTNPNQYQGLCQRQSSRYRIDKKVTNGDAKLLQNSSTNMPNANSSQNVLAARRGVIKMLIIVVCAFAVCNLPFHARKMWQYWSSNYQGNSNFSALFTPLTCLATFFNSGVNPLLYAFLSKNFRRGMREILLCSCRGRRQQNNRNHLSLHVGIQRHASTRSTVKANATTVTIMNNDHSSECSHDV</sequence>
<comment type="similarity">
    <text evidence="2 9">Belongs to the G-protein coupled receptor 1 family.</text>
</comment>
<dbReference type="InterPro" id="IPR000276">
    <property type="entry name" value="GPCR_Rhodpsn"/>
</dbReference>
<reference evidence="12" key="2">
    <citation type="submission" date="2021-08" db="EMBL/GenBank/DDBJ databases">
        <authorList>
            <person name="Eriksson T."/>
        </authorList>
    </citation>
    <scope>NUCLEOTIDE SEQUENCE</scope>
    <source>
        <strain evidence="12">Stoneville</strain>
        <tissue evidence="12">Whole head</tissue>
    </source>
</reference>
<feature type="transmembrane region" description="Helical" evidence="10">
    <location>
        <begin position="234"/>
        <end position="251"/>
    </location>
</feature>
<dbReference type="AlphaFoldDB" id="A0A8J6HA65"/>
<feature type="transmembrane region" description="Helical" evidence="10">
    <location>
        <begin position="156"/>
        <end position="180"/>
    </location>
</feature>
<keyword evidence="6 10" id="KW-0472">Membrane</keyword>
<dbReference type="EMBL" id="JABDTM020027413">
    <property type="protein sequence ID" value="KAH0810571.1"/>
    <property type="molecule type" value="Genomic_DNA"/>
</dbReference>
<dbReference type="SUPFAM" id="SSF81321">
    <property type="entry name" value="Family A G protein-coupled receptor-like"/>
    <property type="match status" value="1"/>
</dbReference>
<evidence type="ECO:0000256" key="8">
    <source>
        <dbReference type="ARBA" id="ARBA00023224"/>
    </source>
</evidence>
<dbReference type="PANTHER" id="PTHR24243:SF224">
    <property type="entry name" value="G-PROTEIN COUPLED RECEPTOR 19-RELATED"/>
    <property type="match status" value="1"/>
</dbReference>
<evidence type="ECO:0000256" key="1">
    <source>
        <dbReference type="ARBA" id="ARBA00004141"/>
    </source>
</evidence>
<comment type="subcellular location">
    <subcellularLocation>
        <location evidence="1">Membrane</location>
        <topology evidence="1">Multi-pass membrane protein</topology>
    </subcellularLocation>
</comment>
<evidence type="ECO:0000256" key="9">
    <source>
        <dbReference type="RuleBase" id="RU000688"/>
    </source>
</evidence>
<dbReference type="Gene3D" id="1.20.1070.10">
    <property type="entry name" value="Rhodopsin 7-helix transmembrane proteins"/>
    <property type="match status" value="1"/>
</dbReference>
<dbReference type="GO" id="GO:0004983">
    <property type="term" value="F:neuropeptide Y receptor activity"/>
    <property type="evidence" value="ECO:0007669"/>
    <property type="project" value="InterPro"/>
</dbReference>
<dbReference type="PROSITE" id="PS50262">
    <property type="entry name" value="G_PROTEIN_RECEP_F1_2"/>
    <property type="match status" value="1"/>
</dbReference>
<dbReference type="InterPro" id="IPR000611">
    <property type="entry name" value="NPY_rcpt"/>
</dbReference>
<comment type="caution">
    <text evidence="12">The sequence shown here is derived from an EMBL/GenBank/DDBJ whole genome shotgun (WGS) entry which is preliminary data.</text>
</comment>
<organism evidence="12 13">
    <name type="scientific">Tenebrio molitor</name>
    <name type="common">Yellow mealworm beetle</name>
    <dbReference type="NCBI Taxonomy" id="7067"/>
    <lineage>
        <taxon>Eukaryota</taxon>
        <taxon>Metazoa</taxon>
        <taxon>Ecdysozoa</taxon>
        <taxon>Arthropoda</taxon>
        <taxon>Hexapoda</taxon>
        <taxon>Insecta</taxon>
        <taxon>Pterygota</taxon>
        <taxon>Neoptera</taxon>
        <taxon>Endopterygota</taxon>
        <taxon>Coleoptera</taxon>
        <taxon>Polyphaga</taxon>
        <taxon>Cucujiformia</taxon>
        <taxon>Tenebrionidae</taxon>
        <taxon>Tenebrio</taxon>
    </lineage>
</organism>
<protein>
    <recommendedName>
        <fullName evidence="11">G-protein coupled receptors family 1 profile domain-containing protein</fullName>
    </recommendedName>
</protein>
<evidence type="ECO:0000259" key="11">
    <source>
        <dbReference type="PROSITE" id="PS50262"/>
    </source>
</evidence>
<evidence type="ECO:0000256" key="2">
    <source>
        <dbReference type="ARBA" id="ARBA00010663"/>
    </source>
</evidence>
<keyword evidence="4 10" id="KW-1133">Transmembrane helix</keyword>
<dbReference type="Pfam" id="PF00001">
    <property type="entry name" value="7tm_1"/>
    <property type="match status" value="1"/>
</dbReference>
<dbReference type="InterPro" id="IPR017452">
    <property type="entry name" value="GPCR_Rhodpsn_7TM"/>
</dbReference>
<evidence type="ECO:0000256" key="7">
    <source>
        <dbReference type="ARBA" id="ARBA00023170"/>
    </source>
</evidence>
<dbReference type="GO" id="GO:0005886">
    <property type="term" value="C:plasma membrane"/>
    <property type="evidence" value="ECO:0007669"/>
    <property type="project" value="TreeGrafter"/>
</dbReference>
<keyword evidence="13" id="KW-1185">Reference proteome</keyword>
<feature type="transmembrane region" description="Helical" evidence="10">
    <location>
        <begin position="78"/>
        <end position="100"/>
    </location>
</feature>
<accession>A0A8J6HA65</accession>
<gene>
    <name evidence="12" type="ORF">GEV33_012221</name>
</gene>
<evidence type="ECO:0000313" key="12">
    <source>
        <dbReference type="EMBL" id="KAH0810571.1"/>
    </source>
</evidence>
<feature type="transmembrane region" description="Helical" evidence="10">
    <location>
        <begin position="127"/>
        <end position="144"/>
    </location>
</feature>
<evidence type="ECO:0000313" key="13">
    <source>
        <dbReference type="Proteomes" id="UP000719412"/>
    </source>
</evidence>
<evidence type="ECO:0000256" key="6">
    <source>
        <dbReference type="ARBA" id="ARBA00023136"/>
    </source>
</evidence>
<feature type="transmembrane region" description="Helical" evidence="10">
    <location>
        <begin position="378"/>
        <end position="398"/>
    </location>
</feature>
<feature type="transmembrane region" description="Helical" evidence="10">
    <location>
        <begin position="290"/>
        <end position="311"/>
    </location>
</feature>
<name>A0A8J6HA65_TENMO</name>
<evidence type="ECO:0000256" key="3">
    <source>
        <dbReference type="ARBA" id="ARBA00022692"/>
    </source>
</evidence>
<keyword evidence="3 9" id="KW-0812">Transmembrane</keyword>
<feature type="domain" description="G-protein coupled receptors family 1 profile" evidence="11">
    <location>
        <begin position="134"/>
        <end position="438"/>
    </location>
</feature>
<dbReference type="Proteomes" id="UP000719412">
    <property type="component" value="Unassembled WGS sequence"/>
</dbReference>
<evidence type="ECO:0000256" key="10">
    <source>
        <dbReference type="SAM" id="Phobius"/>
    </source>
</evidence>
<dbReference type="PRINTS" id="PR00237">
    <property type="entry name" value="GPCRRHODOPSN"/>
</dbReference>
<feature type="transmembrane region" description="Helical" evidence="10">
    <location>
        <begin position="418"/>
        <end position="441"/>
    </location>
</feature>
<proteinExistence type="inferred from homology"/>
<feature type="transmembrane region" description="Helical" evidence="10">
    <location>
        <begin position="192"/>
        <end position="213"/>
    </location>
</feature>
<dbReference type="PRINTS" id="PR01012">
    <property type="entry name" value="NRPEPTIDEYR"/>
</dbReference>
<evidence type="ECO:0000256" key="4">
    <source>
        <dbReference type="ARBA" id="ARBA00022989"/>
    </source>
</evidence>
<dbReference type="PANTHER" id="PTHR24243">
    <property type="entry name" value="G-PROTEIN COUPLED RECEPTOR"/>
    <property type="match status" value="1"/>
</dbReference>
<dbReference type="PROSITE" id="PS00237">
    <property type="entry name" value="G_PROTEIN_RECEP_F1_1"/>
    <property type="match status" value="1"/>
</dbReference>
<keyword evidence="7 9" id="KW-0675">Receptor</keyword>
<keyword evidence="5 9" id="KW-0297">G-protein coupled receptor</keyword>
<evidence type="ECO:0000256" key="5">
    <source>
        <dbReference type="ARBA" id="ARBA00023040"/>
    </source>
</evidence>
<reference evidence="12" key="1">
    <citation type="journal article" date="2020" name="J Insects Food Feed">
        <title>The yellow mealworm (Tenebrio molitor) genome: a resource for the emerging insects as food and feed industry.</title>
        <authorList>
            <person name="Eriksson T."/>
            <person name="Andere A."/>
            <person name="Kelstrup H."/>
            <person name="Emery V."/>
            <person name="Picard C."/>
        </authorList>
    </citation>
    <scope>NUCLEOTIDE SEQUENCE</scope>
    <source>
        <strain evidence="12">Stoneville</strain>
        <tissue evidence="12">Whole head</tissue>
    </source>
</reference>
<keyword evidence="8 9" id="KW-0807">Transducer</keyword>